<organism evidence="3 4">
    <name type="scientific">Cohnella endophytica</name>
    <dbReference type="NCBI Taxonomy" id="2419778"/>
    <lineage>
        <taxon>Bacteria</taxon>
        <taxon>Bacillati</taxon>
        <taxon>Bacillota</taxon>
        <taxon>Bacilli</taxon>
        <taxon>Bacillales</taxon>
        <taxon>Paenibacillaceae</taxon>
        <taxon>Cohnella</taxon>
    </lineage>
</organism>
<feature type="compositionally biased region" description="Low complexity" evidence="1">
    <location>
        <begin position="61"/>
        <end position="71"/>
    </location>
</feature>
<proteinExistence type="predicted"/>
<dbReference type="OrthoDB" id="2381253at2"/>
<keyword evidence="4" id="KW-1185">Reference proteome</keyword>
<protein>
    <submittedName>
        <fullName evidence="3">Uncharacterized protein</fullName>
    </submittedName>
</protein>
<keyword evidence="2" id="KW-0812">Transmembrane</keyword>
<evidence type="ECO:0000313" key="3">
    <source>
        <dbReference type="EMBL" id="RKP48831.1"/>
    </source>
</evidence>
<reference evidence="3 4" key="1">
    <citation type="submission" date="2018-10" db="EMBL/GenBank/DDBJ databases">
        <title>Cohnella sp. M2MS4P-1, whole genome shotgun sequence.</title>
        <authorList>
            <person name="Tuo L."/>
        </authorList>
    </citation>
    <scope>NUCLEOTIDE SEQUENCE [LARGE SCALE GENOMIC DNA]</scope>
    <source>
        <strain evidence="3 4">M2MS4P-1</strain>
    </source>
</reference>
<dbReference type="EMBL" id="RBZM01000009">
    <property type="protein sequence ID" value="RKP48831.1"/>
    <property type="molecule type" value="Genomic_DNA"/>
</dbReference>
<evidence type="ECO:0000256" key="1">
    <source>
        <dbReference type="SAM" id="MobiDB-lite"/>
    </source>
</evidence>
<evidence type="ECO:0000256" key="2">
    <source>
        <dbReference type="SAM" id="Phobius"/>
    </source>
</evidence>
<dbReference type="RefSeq" id="WP_120978969.1">
    <property type="nucleotide sequence ID" value="NZ_RBZM01000009.1"/>
</dbReference>
<accession>A0A494XGK1</accession>
<dbReference type="Proteomes" id="UP000282076">
    <property type="component" value="Unassembled WGS sequence"/>
</dbReference>
<feature type="region of interest" description="Disordered" evidence="1">
    <location>
        <begin position="60"/>
        <end position="116"/>
    </location>
</feature>
<comment type="caution">
    <text evidence="3">The sequence shown here is derived from an EMBL/GenBank/DDBJ whole genome shotgun (WGS) entry which is preliminary data.</text>
</comment>
<name>A0A494XGK1_9BACL</name>
<feature type="compositionally biased region" description="Polar residues" evidence="1">
    <location>
        <begin position="84"/>
        <end position="94"/>
    </location>
</feature>
<keyword evidence="2" id="KW-1133">Transmembrane helix</keyword>
<dbReference type="AlphaFoldDB" id="A0A494XGK1"/>
<keyword evidence="2" id="KW-0472">Membrane</keyword>
<gene>
    <name evidence="3" type="ORF">D7Z26_20880</name>
</gene>
<sequence>MLRSKWGLASVLIGYVAGLIVSKFLSVPIALIFPVLGTLLGSTIRQAELKVAKLAAEREAANNAQGNPNGQRINVPENAGSGFSGASPSQSGSALNLGAPGNRHAAAEPQAARAPSLGPEWDSVIEYIGTIEDMVLLEGEKNNLDNEIVQRTLSLLVRLNRVIPQLVDFNNGDINHKIQRLVLKDLNGTITPFIHLSGEAKRQNRRILLNSLKDIDSQITTYTSFIEQKDLLELKNKAELIHQRYGAGN</sequence>
<evidence type="ECO:0000313" key="4">
    <source>
        <dbReference type="Proteomes" id="UP000282076"/>
    </source>
</evidence>
<feature type="transmembrane region" description="Helical" evidence="2">
    <location>
        <begin position="12"/>
        <end position="40"/>
    </location>
</feature>